<dbReference type="InterPro" id="IPR006059">
    <property type="entry name" value="SBP"/>
</dbReference>
<reference evidence="2" key="1">
    <citation type="submission" date="2023-03" db="EMBL/GenBank/DDBJ databases">
        <title>Selenobaculum gbiensis gen. nov. sp. nov., a new bacterium isolated from the gut microbiota of IBD patient.</title>
        <authorList>
            <person name="Yeo S."/>
            <person name="Park H."/>
            <person name="Huh C.S."/>
        </authorList>
    </citation>
    <scope>NUCLEOTIDE SEQUENCE</scope>
    <source>
        <strain evidence="2">ICN-92133</strain>
    </source>
</reference>
<keyword evidence="3" id="KW-1185">Reference proteome</keyword>
<evidence type="ECO:0000313" key="2">
    <source>
        <dbReference type="EMBL" id="WIW69692.1"/>
    </source>
</evidence>
<dbReference type="GO" id="GO:0030975">
    <property type="term" value="F:thiamine binding"/>
    <property type="evidence" value="ECO:0007669"/>
    <property type="project" value="TreeGrafter"/>
</dbReference>
<accession>A0A9Y2EQ77</accession>
<proteinExistence type="predicted"/>
<dbReference type="KEGG" id="sgbi:P3F81_07110"/>
<dbReference type="RefSeq" id="WP_147669130.1">
    <property type="nucleotide sequence ID" value="NZ_CP120678.1"/>
</dbReference>
<dbReference type="EMBL" id="CP120678">
    <property type="protein sequence ID" value="WIW69692.1"/>
    <property type="molecule type" value="Genomic_DNA"/>
</dbReference>
<evidence type="ECO:0000313" key="3">
    <source>
        <dbReference type="Proteomes" id="UP001243623"/>
    </source>
</evidence>
<dbReference type="GO" id="GO:0030976">
    <property type="term" value="F:thiamine pyrophosphate binding"/>
    <property type="evidence" value="ECO:0007669"/>
    <property type="project" value="TreeGrafter"/>
</dbReference>
<evidence type="ECO:0000256" key="1">
    <source>
        <dbReference type="ARBA" id="ARBA00022729"/>
    </source>
</evidence>
<dbReference type="PANTHER" id="PTHR30006:SF2">
    <property type="entry name" value="ABC TRANSPORTER SUBSTRATE-BINDING PROTEIN"/>
    <property type="match status" value="1"/>
</dbReference>
<protein>
    <submittedName>
        <fullName evidence="2">Extracellular solute-binding protein</fullName>
    </submittedName>
</protein>
<sequence>MRRYIPLLWLTFFILAVVFTSNIYLAGYADKSTKDYANSITVYTSIPIETAALLAAEYEKNTKVKVNFIPLSGNEIVDKVSAEVKEPQADAVLTNKEVLNKIKLSSNALQSYASENTDIISQKFRASDGMWVGVWYDPIVFCTNKDYLSHALHLPTGWEALVKDDHIRIGITDFMAADDAANLYYSMSADFGESAAMNLFRLLHPKIIQYSKFLVTPVRMAGMGEVDVAIAVQSEAMKYVKDGFPIQIIYPEEGSSYSLTGFGILSGTKHKAETVQFMHWLVSDDAQMCLQANKFFFMPTNQESLAYKSFSGKNLILLKNDVNYTKKEKETLLDNWVKNVRFG</sequence>
<organism evidence="2 3">
    <name type="scientific">Selenobaculum gibii</name>
    <dbReference type="NCBI Taxonomy" id="3054208"/>
    <lineage>
        <taxon>Bacteria</taxon>
        <taxon>Bacillati</taxon>
        <taxon>Bacillota</taxon>
        <taxon>Negativicutes</taxon>
        <taxon>Selenomonadales</taxon>
        <taxon>Selenomonadaceae</taxon>
        <taxon>Selenobaculum</taxon>
    </lineage>
</organism>
<dbReference type="PANTHER" id="PTHR30006">
    <property type="entry name" value="THIAMINE-BINDING PERIPLASMIC PROTEIN-RELATED"/>
    <property type="match status" value="1"/>
</dbReference>
<dbReference type="GO" id="GO:0030288">
    <property type="term" value="C:outer membrane-bounded periplasmic space"/>
    <property type="evidence" value="ECO:0007669"/>
    <property type="project" value="TreeGrafter"/>
</dbReference>
<dbReference type="AlphaFoldDB" id="A0A9Y2EQ77"/>
<name>A0A9Y2EQ77_9FIRM</name>
<dbReference type="Pfam" id="PF13416">
    <property type="entry name" value="SBP_bac_8"/>
    <property type="match status" value="1"/>
</dbReference>
<gene>
    <name evidence="2" type="ORF">P3F81_07110</name>
</gene>
<dbReference type="Gene3D" id="3.40.190.10">
    <property type="entry name" value="Periplasmic binding protein-like II"/>
    <property type="match status" value="2"/>
</dbReference>
<keyword evidence="1" id="KW-0732">Signal</keyword>
<dbReference type="GO" id="GO:0015888">
    <property type="term" value="P:thiamine transport"/>
    <property type="evidence" value="ECO:0007669"/>
    <property type="project" value="TreeGrafter"/>
</dbReference>
<dbReference type="SUPFAM" id="SSF53850">
    <property type="entry name" value="Periplasmic binding protein-like II"/>
    <property type="match status" value="1"/>
</dbReference>
<dbReference type="Proteomes" id="UP001243623">
    <property type="component" value="Chromosome"/>
</dbReference>